<evidence type="ECO:0000313" key="4">
    <source>
        <dbReference type="EMBL" id="ASG62447.1"/>
    </source>
</evidence>
<keyword evidence="7" id="KW-1185">Reference proteome</keyword>
<dbReference type="Proteomes" id="UP000197098">
    <property type="component" value="Chromosome"/>
</dbReference>
<dbReference type="AlphaFoldDB" id="A0A248KFQ9"/>
<evidence type="ECO:0000256" key="2">
    <source>
        <dbReference type="SAM" id="SignalP"/>
    </source>
</evidence>
<feature type="signal peptide" evidence="2">
    <location>
        <begin position="1"/>
        <end position="22"/>
    </location>
</feature>
<keyword evidence="1 2" id="KW-0732">Signal</keyword>
<dbReference type="InterPro" id="IPR036275">
    <property type="entry name" value="YdgH-like_sf"/>
</dbReference>
<evidence type="ECO:0000313" key="5">
    <source>
        <dbReference type="EMBL" id="QIR25426.1"/>
    </source>
</evidence>
<organism evidence="4 6">
    <name type="scientific">Kluyvera genomosp. 3</name>
    <dbReference type="NCBI Taxonomy" id="2774055"/>
    <lineage>
        <taxon>Bacteria</taxon>
        <taxon>Pseudomonadati</taxon>
        <taxon>Pseudomonadota</taxon>
        <taxon>Gammaproteobacteria</taxon>
        <taxon>Enterobacterales</taxon>
        <taxon>Enterobacteriaceae</taxon>
        <taxon>Kluyvera</taxon>
    </lineage>
</organism>
<dbReference type="RefSeq" id="WP_167574777.1">
    <property type="nucleotide sequence ID" value="NZ_CP050321.1"/>
</dbReference>
<dbReference type="Gene3D" id="3.30.1660.10">
    <property type="entry name" value="Flavin-binding protein dodecin"/>
    <property type="match status" value="1"/>
</dbReference>
<dbReference type="Pfam" id="PF07338">
    <property type="entry name" value="YdgH_BhsA-like"/>
    <property type="match status" value="1"/>
</dbReference>
<proteinExistence type="predicted"/>
<dbReference type="SUPFAM" id="SSF159871">
    <property type="entry name" value="YdgH-like"/>
    <property type="match status" value="1"/>
</dbReference>
<dbReference type="EMBL" id="CP022114">
    <property type="protein sequence ID" value="ASG62447.1"/>
    <property type="molecule type" value="Genomic_DNA"/>
</dbReference>
<name>A0A248KFQ9_9ENTR</name>
<evidence type="ECO:0000259" key="3">
    <source>
        <dbReference type="Pfam" id="PF07338"/>
    </source>
</evidence>
<evidence type="ECO:0000313" key="6">
    <source>
        <dbReference type="Proteomes" id="UP000197098"/>
    </source>
</evidence>
<dbReference type="InterPro" id="IPR025543">
    <property type="entry name" value="Dodecin-like"/>
</dbReference>
<sequence length="70" mass="7237">MKNLTAIFAASLLSVAAFSATAQSVTATGSTLDTAEAAIAQKAKEMNASDYKITSARMGNTVTMSAELYK</sequence>
<accession>A0A6G9REQ8</accession>
<evidence type="ECO:0000256" key="1">
    <source>
        <dbReference type="ARBA" id="ARBA00022729"/>
    </source>
</evidence>
<accession>A0A248KFQ9</accession>
<feature type="domain" description="YdgH/BhsA/McbA-like" evidence="3">
    <location>
        <begin position="24"/>
        <end position="70"/>
    </location>
</feature>
<reference evidence="5 7" key="2">
    <citation type="submission" date="2020-02" db="EMBL/GenBank/DDBJ databases">
        <title>Whole genome PO2S7.</title>
        <authorList>
            <person name="Singha K.M."/>
        </authorList>
    </citation>
    <scope>NUCLEOTIDE SEQUENCE [LARGE SCALE GENOMIC DNA]</scope>
    <source>
        <strain evidence="5 7">PO2S7</strain>
    </source>
</reference>
<feature type="chain" id="PRO_5044570067" evidence="2">
    <location>
        <begin position="23"/>
        <end position="70"/>
    </location>
</feature>
<evidence type="ECO:0000313" key="7">
    <source>
        <dbReference type="Proteomes" id="UP000503580"/>
    </source>
</evidence>
<gene>
    <name evidence="4" type="ORF">CEW81_00625</name>
    <name evidence="5" type="ORF">GY169_00845</name>
</gene>
<reference evidence="4 6" key="1">
    <citation type="submission" date="2017-06" db="EMBL/GenBank/DDBJ databases">
        <title>Origin of plasmid-mediated fosfomycin resistance gene fosA3.</title>
        <authorList>
            <person name="Ito R."/>
            <person name="Pacey M.P."/>
            <person name="Doi Y."/>
        </authorList>
    </citation>
    <scope>NUCLEOTIDE SEQUENCE [LARGE SCALE GENOMIC DNA]</scope>
    <source>
        <strain evidence="4 6">YDC799</strain>
    </source>
</reference>
<dbReference type="KEGG" id="kgn:GY169_00845"/>
<protein>
    <submittedName>
        <fullName evidence="5">DUF1471 domain-containing protein</fullName>
    </submittedName>
</protein>
<dbReference type="EMBL" id="CP050321">
    <property type="protein sequence ID" value="QIR25426.1"/>
    <property type="molecule type" value="Genomic_DNA"/>
</dbReference>
<dbReference type="InterPro" id="IPR010854">
    <property type="entry name" value="YdgH/BhsA/McbA-like_dom"/>
</dbReference>
<dbReference type="Proteomes" id="UP000503580">
    <property type="component" value="Chromosome"/>
</dbReference>